<feature type="domain" description="Reverse transcriptase Ty1/copia-type" evidence="3">
    <location>
        <begin position="7"/>
        <end position="90"/>
    </location>
</feature>
<dbReference type="InterPro" id="IPR013103">
    <property type="entry name" value="RVT_2"/>
</dbReference>
<keyword evidence="1" id="KW-0812">Transmembrane</keyword>
<keyword evidence="5" id="KW-1185">Reference proteome</keyword>
<proteinExistence type="predicted"/>
<dbReference type="GO" id="GO:0080120">
    <property type="term" value="P:CAAX-box protein maturation"/>
    <property type="evidence" value="ECO:0007669"/>
    <property type="project" value="UniProtKB-ARBA"/>
</dbReference>
<accession>A0AAE1VGV8</accession>
<protein>
    <submittedName>
        <fullName evidence="4">Uncharacterized protein</fullName>
    </submittedName>
</protein>
<dbReference type="PANTHER" id="PTHR43592">
    <property type="entry name" value="CAAX AMINO TERMINAL PROTEASE"/>
    <property type="match status" value="1"/>
</dbReference>
<feature type="transmembrane region" description="Helical" evidence="1">
    <location>
        <begin position="313"/>
        <end position="336"/>
    </location>
</feature>
<feature type="transmembrane region" description="Helical" evidence="1">
    <location>
        <begin position="490"/>
        <end position="508"/>
    </location>
</feature>
<feature type="domain" description="CAAX prenyl protease 2/Lysostaphin resistance protein A-like" evidence="2">
    <location>
        <begin position="438"/>
        <end position="524"/>
    </location>
</feature>
<dbReference type="CDD" id="cd09272">
    <property type="entry name" value="RNase_HI_RT_Ty1"/>
    <property type="match status" value="1"/>
</dbReference>
<name>A0AAE1VGV8_9SOLA</name>
<keyword evidence="1" id="KW-0472">Membrane</keyword>
<dbReference type="Pfam" id="PF07727">
    <property type="entry name" value="RVT_2"/>
    <property type="match status" value="1"/>
</dbReference>
<reference evidence="4" key="1">
    <citation type="submission" date="2023-12" db="EMBL/GenBank/DDBJ databases">
        <title>Genome assembly of Anisodus tanguticus.</title>
        <authorList>
            <person name="Wang Y.-J."/>
        </authorList>
    </citation>
    <scope>NUCLEOTIDE SEQUENCE</scope>
    <source>
        <strain evidence="4">KB-2021</strain>
        <tissue evidence="4">Leaf</tissue>
    </source>
</reference>
<dbReference type="InterPro" id="IPR003675">
    <property type="entry name" value="Rce1/LyrA-like_dom"/>
</dbReference>
<dbReference type="Pfam" id="PF02517">
    <property type="entry name" value="Rce1-like"/>
    <property type="match status" value="1"/>
</dbReference>
<gene>
    <name evidence="4" type="ORF">RND71_012349</name>
</gene>
<sequence>MESLNAHNERFVANGTGQHEGIDCSETFSPVVKPATIRTMLSIAMGKIWPIHQLDVKNAFLHEDLKETVYMHQSPDFVHPEVPHYVCRLPSSDTLKHEIIALLKSEFAMTDLGLKWLTARSYPLLFDSKSKPSADDGDPVSDPSLYRSLAGALQYLTFTRPDIAYVVQPGAYSCTLLGSLTLQFLSVSFEAEYRGVANVVAELCCLRNLLLELHCPLRKASLVYCDNVSAVYLSHNPVQHQRTKHIEIDIHFVREKVAMDHFRVLHVPSSEWASGRGMGEKRAQVQILVIILAGFSVLKSDNHCDRGSLWSSMAFYLFSVHVPLSFGGLSAVTSILHRSALDPQTEALSLVVLQVLELIGVLLLLRCPEKPQYKLRDFFQEKQSTKERNWLLASALGFGFLVLLVFVTSIIADTLVGTKEVNNPILKEILSSGPISITSCILVYCAITPLLEEIVYRGFFLTGLSSTMKWQQAVIISSVVFSAAHFSTENFIQLFIIGLILGCSYCWSGNLRSSIVIHSLYNALTLLITYAS</sequence>
<evidence type="ECO:0000256" key="1">
    <source>
        <dbReference type="SAM" id="Phobius"/>
    </source>
</evidence>
<dbReference type="EMBL" id="JAVYJV010000006">
    <property type="protein sequence ID" value="KAK4368557.1"/>
    <property type="molecule type" value="Genomic_DNA"/>
</dbReference>
<keyword evidence="1" id="KW-1133">Transmembrane helix</keyword>
<dbReference type="GO" id="GO:0004175">
    <property type="term" value="F:endopeptidase activity"/>
    <property type="evidence" value="ECO:0007669"/>
    <property type="project" value="UniProtKB-ARBA"/>
</dbReference>
<organism evidence="4 5">
    <name type="scientific">Anisodus tanguticus</name>
    <dbReference type="NCBI Taxonomy" id="243964"/>
    <lineage>
        <taxon>Eukaryota</taxon>
        <taxon>Viridiplantae</taxon>
        <taxon>Streptophyta</taxon>
        <taxon>Embryophyta</taxon>
        <taxon>Tracheophyta</taxon>
        <taxon>Spermatophyta</taxon>
        <taxon>Magnoliopsida</taxon>
        <taxon>eudicotyledons</taxon>
        <taxon>Gunneridae</taxon>
        <taxon>Pentapetalae</taxon>
        <taxon>asterids</taxon>
        <taxon>lamiids</taxon>
        <taxon>Solanales</taxon>
        <taxon>Solanaceae</taxon>
        <taxon>Solanoideae</taxon>
        <taxon>Hyoscyameae</taxon>
        <taxon>Anisodus</taxon>
    </lineage>
</organism>
<feature type="transmembrane region" description="Helical" evidence="1">
    <location>
        <begin position="348"/>
        <end position="368"/>
    </location>
</feature>
<evidence type="ECO:0000259" key="3">
    <source>
        <dbReference type="Pfam" id="PF07727"/>
    </source>
</evidence>
<dbReference type="AlphaFoldDB" id="A0AAE1VGV8"/>
<dbReference type="Proteomes" id="UP001291623">
    <property type="component" value="Unassembled WGS sequence"/>
</dbReference>
<comment type="caution">
    <text evidence="4">The sequence shown here is derived from an EMBL/GenBank/DDBJ whole genome shotgun (WGS) entry which is preliminary data.</text>
</comment>
<feature type="transmembrane region" description="Helical" evidence="1">
    <location>
        <begin position="389"/>
        <end position="412"/>
    </location>
</feature>
<evidence type="ECO:0000313" key="5">
    <source>
        <dbReference type="Proteomes" id="UP001291623"/>
    </source>
</evidence>
<evidence type="ECO:0000313" key="4">
    <source>
        <dbReference type="EMBL" id="KAK4368557.1"/>
    </source>
</evidence>
<evidence type="ECO:0000259" key="2">
    <source>
        <dbReference type="Pfam" id="PF02517"/>
    </source>
</evidence>
<dbReference type="PANTHER" id="PTHR43592:SF4">
    <property type="entry name" value="CAAX AMINO TERMINAL PROTEASE FAMILY PROTEIN"/>
    <property type="match status" value="1"/>
</dbReference>